<dbReference type="AlphaFoldDB" id="A0ABD0NM05"/>
<proteinExistence type="predicted"/>
<gene>
    <name evidence="2" type="ORF">M9458_042390</name>
</gene>
<dbReference type="PANTHER" id="PTHR45784">
    <property type="entry name" value="C-TYPE LECTIN DOMAIN FAMILY 20 MEMBER A-RELATED"/>
    <property type="match status" value="1"/>
</dbReference>
<evidence type="ECO:0000313" key="3">
    <source>
        <dbReference type="Proteomes" id="UP001529510"/>
    </source>
</evidence>
<dbReference type="InterPro" id="IPR016187">
    <property type="entry name" value="CTDL_fold"/>
</dbReference>
<feature type="domain" description="C-type lectin" evidence="1">
    <location>
        <begin position="1"/>
        <end position="101"/>
    </location>
</feature>
<feature type="non-terminal residue" evidence="2">
    <location>
        <position position="1"/>
    </location>
</feature>
<sequence length="103" mass="12147">YCRDHYTDLVNVRNQTENQKILETLGGGVWIGLYRNRTWSDHQNTSYQNWRPYIPELQAQPDNGAQLAYEYGYQHCTAVSFRYSGRWTDEVCVSSMPFFCYSS</sequence>
<keyword evidence="3" id="KW-1185">Reference proteome</keyword>
<name>A0ABD0NM05_CIRMR</name>
<reference evidence="2 3" key="1">
    <citation type="submission" date="2024-05" db="EMBL/GenBank/DDBJ databases">
        <title>Genome sequencing and assembly of Indian major carp, Cirrhinus mrigala (Hamilton, 1822).</title>
        <authorList>
            <person name="Mohindra V."/>
            <person name="Chowdhury L.M."/>
            <person name="Lal K."/>
            <person name="Jena J.K."/>
        </authorList>
    </citation>
    <scope>NUCLEOTIDE SEQUENCE [LARGE SCALE GENOMIC DNA]</scope>
    <source>
        <strain evidence="2">CM1030</strain>
        <tissue evidence="2">Blood</tissue>
    </source>
</reference>
<dbReference type="InterPro" id="IPR016186">
    <property type="entry name" value="C-type_lectin-like/link_sf"/>
</dbReference>
<feature type="non-terminal residue" evidence="2">
    <location>
        <position position="103"/>
    </location>
</feature>
<dbReference type="Proteomes" id="UP001529510">
    <property type="component" value="Unassembled WGS sequence"/>
</dbReference>
<dbReference type="Gene3D" id="3.10.100.10">
    <property type="entry name" value="Mannose-Binding Protein A, subunit A"/>
    <property type="match status" value="1"/>
</dbReference>
<dbReference type="PANTHER" id="PTHR45784:SF3">
    <property type="entry name" value="C-TYPE LECTIN DOMAIN FAMILY 4 MEMBER K-LIKE-RELATED"/>
    <property type="match status" value="1"/>
</dbReference>
<comment type="caution">
    <text evidence="2">The sequence shown here is derived from an EMBL/GenBank/DDBJ whole genome shotgun (WGS) entry which is preliminary data.</text>
</comment>
<accession>A0ABD0NM05</accession>
<evidence type="ECO:0000313" key="2">
    <source>
        <dbReference type="EMBL" id="KAL0162994.1"/>
    </source>
</evidence>
<organism evidence="2 3">
    <name type="scientific">Cirrhinus mrigala</name>
    <name type="common">Mrigala</name>
    <dbReference type="NCBI Taxonomy" id="683832"/>
    <lineage>
        <taxon>Eukaryota</taxon>
        <taxon>Metazoa</taxon>
        <taxon>Chordata</taxon>
        <taxon>Craniata</taxon>
        <taxon>Vertebrata</taxon>
        <taxon>Euteleostomi</taxon>
        <taxon>Actinopterygii</taxon>
        <taxon>Neopterygii</taxon>
        <taxon>Teleostei</taxon>
        <taxon>Ostariophysi</taxon>
        <taxon>Cypriniformes</taxon>
        <taxon>Cyprinidae</taxon>
        <taxon>Labeoninae</taxon>
        <taxon>Labeonini</taxon>
        <taxon>Cirrhinus</taxon>
    </lineage>
</organism>
<dbReference type="Pfam" id="PF00059">
    <property type="entry name" value="Lectin_C"/>
    <property type="match status" value="1"/>
</dbReference>
<dbReference type="EMBL" id="JAMKFB020000021">
    <property type="protein sequence ID" value="KAL0162994.1"/>
    <property type="molecule type" value="Genomic_DNA"/>
</dbReference>
<dbReference type="PROSITE" id="PS50041">
    <property type="entry name" value="C_TYPE_LECTIN_2"/>
    <property type="match status" value="1"/>
</dbReference>
<dbReference type="InterPro" id="IPR001304">
    <property type="entry name" value="C-type_lectin-like"/>
</dbReference>
<evidence type="ECO:0000259" key="1">
    <source>
        <dbReference type="PROSITE" id="PS50041"/>
    </source>
</evidence>
<protein>
    <recommendedName>
        <fullName evidence="1">C-type lectin domain-containing protein</fullName>
    </recommendedName>
</protein>
<dbReference type="SUPFAM" id="SSF56436">
    <property type="entry name" value="C-type lectin-like"/>
    <property type="match status" value="1"/>
</dbReference>